<dbReference type="InterPro" id="IPR011990">
    <property type="entry name" value="TPR-like_helical_dom_sf"/>
</dbReference>
<name>A0A084XX62_9PROT</name>
<dbReference type="PANTHER" id="PTHR45588:SF1">
    <property type="entry name" value="WW DOMAIN-CONTAINING PROTEIN"/>
    <property type="match status" value="1"/>
</dbReference>
<keyword evidence="3" id="KW-0645">Protease</keyword>
<feature type="region of interest" description="Disordered" evidence="1">
    <location>
        <begin position="25"/>
        <end position="48"/>
    </location>
</feature>
<organism evidence="3 4">
    <name type="scientific">Candidatus Accumulibacter vicinus</name>
    <dbReference type="NCBI Taxonomy" id="2954382"/>
    <lineage>
        <taxon>Bacteria</taxon>
        <taxon>Pseudomonadati</taxon>
        <taxon>Pseudomonadota</taxon>
        <taxon>Betaproteobacteria</taxon>
        <taxon>Candidatus Accumulibacter</taxon>
    </lineage>
</organism>
<accession>A0A084XX62</accession>
<evidence type="ECO:0000256" key="2">
    <source>
        <dbReference type="SAM" id="SignalP"/>
    </source>
</evidence>
<dbReference type="SMART" id="SM00028">
    <property type="entry name" value="TPR"/>
    <property type="match status" value="3"/>
</dbReference>
<evidence type="ECO:0000256" key="1">
    <source>
        <dbReference type="SAM" id="MobiDB-lite"/>
    </source>
</evidence>
<feature type="compositionally biased region" description="Basic and acidic residues" evidence="1">
    <location>
        <begin position="25"/>
        <end position="34"/>
    </location>
</feature>
<keyword evidence="3" id="KW-0378">Hydrolase</keyword>
<dbReference type="GO" id="GO:0006508">
    <property type="term" value="P:proteolysis"/>
    <property type="evidence" value="ECO:0007669"/>
    <property type="project" value="UniProtKB-KW"/>
</dbReference>
<evidence type="ECO:0000313" key="4">
    <source>
        <dbReference type="Proteomes" id="UP000019812"/>
    </source>
</evidence>
<dbReference type="STRING" id="1457154.CAPSK01_003607"/>
<dbReference type="AlphaFoldDB" id="A0A084XX62"/>
<dbReference type="InterPro" id="IPR019734">
    <property type="entry name" value="TPR_rpt"/>
</dbReference>
<reference evidence="3 4" key="1">
    <citation type="submission" date="2014-07" db="EMBL/GenBank/DDBJ databases">
        <title>Expanding our view of genomic diversity in Candidatus Accumulibacter clades.</title>
        <authorList>
            <person name="Skennerton C.T."/>
            <person name="Barr J.J."/>
            <person name="Slater F.R."/>
            <person name="Bond P.L."/>
            <person name="Tyson G.W."/>
        </authorList>
    </citation>
    <scope>NUCLEOTIDE SEQUENCE [LARGE SCALE GENOMIC DNA]</scope>
    <source>
        <strain evidence="4">SK-01</strain>
    </source>
</reference>
<protein>
    <submittedName>
        <fullName evidence="3">Putative Zn-dependent protease</fullName>
    </submittedName>
</protein>
<feature type="signal peptide" evidence="2">
    <location>
        <begin position="1"/>
        <end position="24"/>
    </location>
</feature>
<dbReference type="SUPFAM" id="SSF48452">
    <property type="entry name" value="TPR-like"/>
    <property type="match status" value="1"/>
</dbReference>
<sequence length="541" mass="58973">MTKRITLAAPLLALLLAATTAVRAHSPDESDHSHGKTGKPPEQLGRVSFDNSCAPAVQARFERAMALLHSFWWREGEQAFREVLERDPNCAIATWGIATILIGNPFAGGPNPAQVQQAKEAIERGRAIGAKTERERMFVEAVAQYFGGATERTHGARIRSLSDAFENVAKRFSDDDEAQIFSALYLTVTQDLTEKTFASALKAAAVLEAQSRKYPDHPGAAHYLIHSYDYPPIADKGLQAARRYTDIAPSAPHALHMPSHIFTRVGAWQDSVASNLRSANVAKAAGDFDDQLHAMDYLEYAYLQLAQDTAARRVVAEAPDVDKSANPALGEAYARAAIPARYAMERGAWKEAAQLQPQPTRFAFIKAGTHYARALGAARSGDAAAAERDVQELAHIVDTLKAARNAYWATEVEVQRLGASAWIAFARGNREAAIDLMRAAADLEDTSEKHGVSPGRLVPARELLGDMLLESGKPAEALAQFERSQVRDPNRFRSLYGAGQAAAQSGNRDAAHHYFKRLLDMAGSGERRPELENARQSLASK</sequence>
<gene>
    <name evidence="3" type="ORF">CAPSK01_003607</name>
</gene>
<dbReference type="EMBL" id="JDSS02000035">
    <property type="protein sequence ID" value="KFB67056.1"/>
    <property type="molecule type" value="Genomic_DNA"/>
</dbReference>
<dbReference type="Pfam" id="PF13432">
    <property type="entry name" value="TPR_16"/>
    <property type="match status" value="1"/>
</dbReference>
<feature type="chain" id="PRO_5001785313" evidence="2">
    <location>
        <begin position="25"/>
        <end position="541"/>
    </location>
</feature>
<dbReference type="Proteomes" id="UP000019812">
    <property type="component" value="Unassembled WGS sequence"/>
</dbReference>
<dbReference type="Gene3D" id="1.25.40.10">
    <property type="entry name" value="Tetratricopeptide repeat domain"/>
    <property type="match status" value="2"/>
</dbReference>
<keyword evidence="2" id="KW-0732">Signal</keyword>
<dbReference type="GO" id="GO:0008233">
    <property type="term" value="F:peptidase activity"/>
    <property type="evidence" value="ECO:0007669"/>
    <property type="project" value="UniProtKB-KW"/>
</dbReference>
<proteinExistence type="predicted"/>
<dbReference type="PANTHER" id="PTHR45588">
    <property type="entry name" value="TPR DOMAIN-CONTAINING PROTEIN"/>
    <property type="match status" value="1"/>
</dbReference>
<comment type="caution">
    <text evidence="3">The sequence shown here is derived from an EMBL/GenBank/DDBJ whole genome shotgun (WGS) entry which is preliminary data.</text>
</comment>
<evidence type="ECO:0000313" key="3">
    <source>
        <dbReference type="EMBL" id="KFB67056.1"/>
    </source>
</evidence>